<dbReference type="Proteomes" id="UP000001915">
    <property type="component" value="Chromosome"/>
</dbReference>
<protein>
    <submittedName>
        <fullName evidence="1">Uncharacterized protein</fullName>
    </submittedName>
</protein>
<dbReference type="STRING" id="526224.Bmur_1646"/>
<proteinExistence type="predicted"/>
<sequence length="196" mass="22734">MKRSFVYLLFVFMIFISINIKANAEDNSIMSMINSMQIEDIADISISDDNSTMTFMQLAENYAAIIMNKNASPEQLEALGNIIKMWMDTITENSSKEQMFDEYSRLTSTLSCMSIHLILRIAIKDNNIPTESAQKNIYETINNKFIPSFADFKNDGWKTEFNFYVINMSAAVCKWYEDNSKKLDYPDFKVWRDGSF</sequence>
<dbReference type="AlphaFoldDB" id="D5UAK9"/>
<dbReference type="HOGENOM" id="CLU_1438543_0_0_12"/>
<dbReference type="OrthoDB" id="308484at2"/>
<reference evidence="1 2" key="1">
    <citation type="journal article" date="2010" name="Stand. Genomic Sci.">
        <title>Complete genome sequence of Brachyspira murdochii type strain (56-150).</title>
        <authorList>
            <person name="Pati A."/>
            <person name="Sikorski J."/>
            <person name="Gronow S."/>
            <person name="Munk C."/>
            <person name="Lapidus A."/>
            <person name="Copeland A."/>
            <person name="Glavina Del Tio T."/>
            <person name="Nolan M."/>
            <person name="Lucas S."/>
            <person name="Chen F."/>
            <person name="Tice H."/>
            <person name="Cheng J.F."/>
            <person name="Han C."/>
            <person name="Detter J.C."/>
            <person name="Bruce D."/>
            <person name="Tapia R."/>
            <person name="Goodwin L."/>
            <person name="Pitluck S."/>
            <person name="Liolios K."/>
            <person name="Ivanova N."/>
            <person name="Mavromatis K."/>
            <person name="Mikhailova N."/>
            <person name="Chen A."/>
            <person name="Palaniappan K."/>
            <person name="Land M."/>
            <person name="Hauser L."/>
            <person name="Chang Y.J."/>
            <person name="Jeffries C.D."/>
            <person name="Spring S."/>
            <person name="Rohde M."/>
            <person name="Goker M."/>
            <person name="Bristow J."/>
            <person name="Eisen J.A."/>
            <person name="Markowitz V."/>
            <person name="Hugenholtz P."/>
            <person name="Kyrpides N.C."/>
            <person name="Klenk H.P."/>
        </authorList>
    </citation>
    <scope>NUCLEOTIDE SEQUENCE [LARGE SCALE GENOMIC DNA]</scope>
    <source>
        <strain evidence="2">ATCC 51284 / DSM 12563 / 56-150</strain>
    </source>
</reference>
<evidence type="ECO:0000313" key="1">
    <source>
        <dbReference type="EMBL" id="ADG71732.1"/>
    </source>
</evidence>
<organism evidence="1 2">
    <name type="scientific">Brachyspira murdochii (strain ATCC 51284 / DSM 12563 / 56-150)</name>
    <name type="common">Serpulina murdochii</name>
    <dbReference type="NCBI Taxonomy" id="526224"/>
    <lineage>
        <taxon>Bacteria</taxon>
        <taxon>Pseudomonadati</taxon>
        <taxon>Spirochaetota</taxon>
        <taxon>Spirochaetia</taxon>
        <taxon>Brachyspirales</taxon>
        <taxon>Brachyspiraceae</taxon>
        <taxon>Brachyspira</taxon>
    </lineage>
</organism>
<accession>D5UAK9</accession>
<dbReference type="KEGG" id="brm:Bmur_1646"/>
<gene>
    <name evidence="1" type="ordered locus">Bmur_1646</name>
</gene>
<dbReference type="EMBL" id="CP001959">
    <property type="protein sequence ID" value="ADG71732.1"/>
    <property type="molecule type" value="Genomic_DNA"/>
</dbReference>
<evidence type="ECO:0000313" key="2">
    <source>
        <dbReference type="Proteomes" id="UP000001915"/>
    </source>
</evidence>
<name>D5UAK9_BRAM5</name>